<reference evidence="1 2" key="1">
    <citation type="submission" date="2018-08" db="EMBL/GenBank/DDBJ databases">
        <title>Recombination of ecologically and evolutionarily significant loci maintains genetic cohesion in the Pseudomonas syringae species complex.</title>
        <authorList>
            <person name="Dillon M."/>
            <person name="Thakur S."/>
            <person name="Almeida R.N.D."/>
            <person name="Weir B.S."/>
            <person name="Guttman D.S."/>
        </authorList>
    </citation>
    <scope>NUCLEOTIDE SEQUENCE [LARGE SCALE GENOMIC DNA]</scope>
    <source>
        <strain evidence="1 2">ICMP 12341</strain>
    </source>
</reference>
<sequence>MPRVFNSFVMGGFECASHRRRDGLRLDLLQSTAHDRWAGEDYAAMTACGVRTVRDGLRWHLIETSPYHYDWRSFLPMLRAARRQGTQVIWDLCHYGLPDDIDIWRPQFVERFAHFAAAVAQLIKDEGETAPFYSPINEISFWSWAGGEVAYFNPCATNRAMELKQQLVRASIAAIEAIREVEPNARFIQAEPLIHVVAASRRGSDIEAAESYRRAQFEAWDLLSGRLWPGLGGQPDYLDVLGVNFYPHNQWVLNGERLTPDDSEYRPFRGMLKELSTRYGKPLLISETGAEGDRRSPWLRYVSEEVRKAMINGVPIEGMCWYPILDYPGWDDNRHCPAGLLGYADSQGQRAVFQLLQDDLNSSAELFGALILPD</sequence>
<dbReference type="Proteomes" id="UP000271468">
    <property type="component" value="Unassembled WGS sequence"/>
</dbReference>
<evidence type="ECO:0008006" key="3">
    <source>
        <dbReference type="Google" id="ProtNLM"/>
    </source>
</evidence>
<dbReference type="AlphaFoldDB" id="A0A0P9M170"/>
<dbReference type="EMBL" id="RBOV01000282">
    <property type="protein sequence ID" value="RMN09642.1"/>
    <property type="molecule type" value="Genomic_DNA"/>
</dbReference>
<comment type="caution">
    <text evidence="1">The sequence shown here is derived from an EMBL/GenBank/DDBJ whole genome shotgun (WGS) entry which is preliminary data.</text>
</comment>
<accession>A0A0P9M170</accession>
<evidence type="ECO:0000313" key="1">
    <source>
        <dbReference type="EMBL" id="RMN09642.1"/>
    </source>
</evidence>
<dbReference type="InterPro" id="IPR017853">
    <property type="entry name" value="GH"/>
</dbReference>
<dbReference type="RefSeq" id="WP_054088202.1">
    <property type="nucleotide sequence ID" value="NZ_LJPZ01000206.1"/>
</dbReference>
<evidence type="ECO:0000313" key="2">
    <source>
        <dbReference type="Proteomes" id="UP000271468"/>
    </source>
</evidence>
<name>A0A0P9M170_9PSED</name>
<dbReference type="SUPFAM" id="SSF51445">
    <property type="entry name" value="(Trans)glycosidases"/>
    <property type="match status" value="1"/>
</dbReference>
<organism evidence="1 2">
    <name type="scientific">Pseudomonas syringae pv. coriandricola</name>
    <dbReference type="NCBI Taxonomy" id="264453"/>
    <lineage>
        <taxon>Bacteria</taxon>
        <taxon>Pseudomonadati</taxon>
        <taxon>Pseudomonadota</taxon>
        <taxon>Gammaproteobacteria</taxon>
        <taxon>Pseudomonadales</taxon>
        <taxon>Pseudomonadaceae</taxon>
        <taxon>Pseudomonas</taxon>
    </lineage>
</organism>
<proteinExistence type="predicted"/>
<protein>
    <recommendedName>
        <fullName evidence="3">Glycoside hydrolase</fullName>
    </recommendedName>
</protein>
<gene>
    <name evidence="1" type="ORF">ALQ65_03543</name>
</gene>
<dbReference type="Gene3D" id="3.20.20.80">
    <property type="entry name" value="Glycosidases"/>
    <property type="match status" value="1"/>
</dbReference>